<evidence type="ECO:0000256" key="5">
    <source>
        <dbReference type="ARBA" id="ARBA00022989"/>
    </source>
</evidence>
<dbReference type="SUPFAM" id="SSF161098">
    <property type="entry name" value="MetI-like"/>
    <property type="match status" value="1"/>
</dbReference>
<evidence type="ECO:0000313" key="11">
    <source>
        <dbReference type="Proteomes" id="UP001219605"/>
    </source>
</evidence>
<evidence type="ECO:0000256" key="6">
    <source>
        <dbReference type="ARBA" id="ARBA00023136"/>
    </source>
</evidence>
<feature type="transmembrane region" description="Helical" evidence="7">
    <location>
        <begin position="281"/>
        <end position="300"/>
    </location>
</feature>
<dbReference type="EMBL" id="CP118615">
    <property type="protein sequence ID" value="WDZ87762.1"/>
    <property type="molecule type" value="Genomic_DNA"/>
</dbReference>
<keyword evidence="2 7" id="KW-0813">Transport</keyword>
<feature type="domain" description="ABC transmembrane type-1" evidence="9">
    <location>
        <begin position="97"/>
        <end position="299"/>
    </location>
</feature>
<sequence length="315" mass="34546">MLSSDVTDTRDTTTGTAAALSARSGRPAPRSASAVLLRLVMAAVAAAFIVPLLVMLSASFSEERQLNEHGYALWPRGFTLDAYRFVLENSEQLVRSYAVSVVVTTVGTTASLLIMSLMAFALSRPDFRLAKPLAFLVLFTMIFNGGLVPLYIVITRYYQLQDTIWVLILPYLVAPWYVLLLRTYFKGLPADLFDAARIDGAGELRTFWSIVLPLSKPALGAVGLFVILQYWNDWWLGLLYIQDRSLMPVQLLLYRVGSSIDFALANPALAGQAGDIPVQSARAAIAMLAIGPIVLAFFFLQKFLIKGITLGGVKD</sequence>
<dbReference type="PROSITE" id="PS50928">
    <property type="entry name" value="ABC_TM1"/>
    <property type="match status" value="1"/>
</dbReference>
<dbReference type="RefSeq" id="WP_275034772.1">
    <property type="nucleotide sequence ID" value="NZ_CP118615.1"/>
</dbReference>
<organism evidence="10 11">
    <name type="scientific">Micromonospora cathayae</name>
    <dbReference type="NCBI Taxonomy" id="3028804"/>
    <lineage>
        <taxon>Bacteria</taxon>
        <taxon>Bacillati</taxon>
        <taxon>Actinomycetota</taxon>
        <taxon>Actinomycetes</taxon>
        <taxon>Micromonosporales</taxon>
        <taxon>Micromonosporaceae</taxon>
        <taxon>Micromonospora</taxon>
    </lineage>
</organism>
<feature type="transmembrane region" description="Helical" evidence="7">
    <location>
        <begin position="35"/>
        <end position="58"/>
    </location>
</feature>
<feature type="transmembrane region" description="Helical" evidence="7">
    <location>
        <begin position="97"/>
        <end position="121"/>
    </location>
</feature>
<keyword evidence="11" id="KW-1185">Reference proteome</keyword>
<dbReference type="Gene3D" id="1.10.3720.10">
    <property type="entry name" value="MetI-like"/>
    <property type="match status" value="1"/>
</dbReference>
<dbReference type="Pfam" id="PF00528">
    <property type="entry name" value="BPD_transp_1"/>
    <property type="match status" value="1"/>
</dbReference>
<keyword evidence="5 7" id="KW-1133">Transmembrane helix</keyword>
<dbReference type="InterPro" id="IPR035906">
    <property type="entry name" value="MetI-like_sf"/>
</dbReference>
<evidence type="ECO:0000256" key="2">
    <source>
        <dbReference type="ARBA" id="ARBA00022448"/>
    </source>
</evidence>
<dbReference type="Proteomes" id="UP001219605">
    <property type="component" value="Chromosome"/>
</dbReference>
<comment type="subcellular location">
    <subcellularLocation>
        <location evidence="1 7">Cell membrane</location>
        <topology evidence="1 7">Multi-pass membrane protein</topology>
    </subcellularLocation>
</comment>
<evidence type="ECO:0000313" key="10">
    <source>
        <dbReference type="EMBL" id="WDZ87762.1"/>
    </source>
</evidence>
<evidence type="ECO:0000259" key="9">
    <source>
        <dbReference type="PROSITE" id="PS50928"/>
    </source>
</evidence>
<accession>A0ABY8A0B4</accession>
<feature type="region of interest" description="Disordered" evidence="8">
    <location>
        <begin position="1"/>
        <end position="24"/>
    </location>
</feature>
<dbReference type="InterPro" id="IPR000515">
    <property type="entry name" value="MetI-like"/>
</dbReference>
<evidence type="ECO:0000256" key="1">
    <source>
        <dbReference type="ARBA" id="ARBA00004651"/>
    </source>
</evidence>
<keyword evidence="3" id="KW-1003">Cell membrane</keyword>
<feature type="transmembrane region" description="Helical" evidence="7">
    <location>
        <begin position="133"/>
        <end position="158"/>
    </location>
</feature>
<evidence type="ECO:0000256" key="7">
    <source>
        <dbReference type="RuleBase" id="RU363032"/>
    </source>
</evidence>
<proteinExistence type="inferred from homology"/>
<feature type="transmembrane region" description="Helical" evidence="7">
    <location>
        <begin position="206"/>
        <end position="231"/>
    </location>
</feature>
<evidence type="ECO:0000256" key="4">
    <source>
        <dbReference type="ARBA" id="ARBA00022692"/>
    </source>
</evidence>
<reference evidence="10 11" key="1">
    <citation type="submission" date="2023-02" db="EMBL/GenBank/DDBJ databases">
        <authorList>
            <person name="Mo P."/>
        </authorList>
    </citation>
    <scope>NUCLEOTIDE SEQUENCE [LARGE SCALE GENOMIC DNA]</scope>
    <source>
        <strain evidence="10 11">HUAS 3</strain>
    </source>
</reference>
<feature type="transmembrane region" description="Helical" evidence="7">
    <location>
        <begin position="251"/>
        <end position="269"/>
    </location>
</feature>
<feature type="transmembrane region" description="Helical" evidence="7">
    <location>
        <begin position="164"/>
        <end position="185"/>
    </location>
</feature>
<comment type="similarity">
    <text evidence="7">Belongs to the binding-protein-dependent transport system permease family.</text>
</comment>
<dbReference type="CDD" id="cd06261">
    <property type="entry name" value="TM_PBP2"/>
    <property type="match status" value="1"/>
</dbReference>
<protein>
    <submittedName>
        <fullName evidence="10">Carbohydrate ABC transporter permease</fullName>
    </submittedName>
</protein>
<evidence type="ECO:0000256" key="8">
    <source>
        <dbReference type="SAM" id="MobiDB-lite"/>
    </source>
</evidence>
<dbReference type="PANTHER" id="PTHR43744:SF9">
    <property type="entry name" value="POLYGALACTURONAN_RHAMNOGALACTURONAN TRANSPORT SYSTEM PERMEASE PROTEIN YTCP"/>
    <property type="match status" value="1"/>
</dbReference>
<gene>
    <name evidence="10" type="ORF">PVK37_15820</name>
</gene>
<dbReference type="PANTHER" id="PTHR43744">
    <property type="entry name" value="ABC TRANSPORTER PERMEASE PROTEIN MG189-RELATED-RELATED"/>
    <property type="match status" value="1"/>
</dbReference>
<evidence type="ECO:0000256" key="3">
    <source>
        <dbReference type="ARBA" id="ARBA00022475"/>
    </source>
</evidence>
<name>A0ABY8A0B4_9ACTN</name>
<keyword evidence="6 7" id="KW-0472">Membrane</keyword>
<keyword evidence="4 7" id="KW-0812">Transmembrane</keyword>